<dbReference type="Gramene" id="BGIOSGA015195-TA">
    <property type="protein sequence ID" value="BGIOSGA015195-PA"/>
    <property type="gene ID" value="BGIOSGA015195"/>
</dbReference>
<reference evidence="2 3" key="1">
    <citation type="journal article" date="2005" name="PLoS Biol.">
        <title>The genomes of Oryza sativa: a history of duplications.</title>
        <authorList>
            <person name="Yu J."/>
            <person name="Wang J."/>
            <person name="Lin W."/>
            <person name="Li S."/>
            <person name="Li H."/>
            <person name="Zhou J."/>
            <person name="Ni P."/>
            <person name="Dong W."/>
            <person name="Hu S."/>
            <person name="Zeng C."/>
            <person name="Zhang J."/>
            <person name="Zhang Y."/>
            <person name="Li R."/>
            <person name="Xu Z."/>
            <person name="Li S."/>
            <person name="Li X."/>
            <person name="Zheng H."/>
            <person name="Cong L."/>
            <person name="Lin L."/>
            <person name="Yin J."/>
            <person name="Geng J."/>
            <person name="Li G."/>
            <person name="Shi J."/>
            <person name="Liu J."/>
            <person name="Lv H."/>
            <person name="Li J."/>
            <person name="Wang J."/>
            <person name="Deng Y."/>
            <person name="Ran L."/>
            <person name="Shi X."/>
            <person name="Wang X."/>
            <person name="Wu Q."/>
            <person name="Li C."/>
            <person name="Ren X."/>
            <person name="Wang J."/>
            <person name="Wang X."/>
            <person name="Li D."/>
            <person name="Liu D."/>
            <person name="Zhang X."/>
            <person name="Ji Z."/>
            <person name="Zhao W."/>
            <person name="Sun Y."/>
            <person name="Zhang Z."/>
            <person name="Bao J."/>
            <person name="Han Y."/>
            <person name="Dong L."/>
            <person name="Ji J."/>
            <person name="Chen P."/>
            <person name="Wu S."/>
            <person name="Liu J."/>
            <person name="Xiao Y."/>
            <person name="Bu D."/>
            <person name="Tan J."/>
            <person name="Yang L."/>
            <person name="Ye C."/>
            <person name="Zhang J."/>
            <person name="Xu J."/>
            <person name="Zhou Y."/>
            <person name="Yu Y."/>
            <person name="Zhang B."/>
            <person name="Zhuang S."/>
            <person name="Wei H."/>
            <person name="Liu B."/>
            <person name="Lei M."/>
            <person name="Yu H."/>
            <person name="Li Y."/>
            <person name="Xu H."/>
            <person name="Wei S."/>
            <person name="He X."/>
            <person name="Fang L."/>
            <person name="Zhang Z."/>
            <person name="Zhang Y."/>
            <person name="Huang X."/>
            <person name="Su Z."/>
            <person name="Tong W."/>
            <person name="Li J."/>
            <person name="Tong Z."/>
            <person name="Li S."/>
            <person name="Ye J."/>
            <person name="Wang L."/>
            <person name="Fang L."/>
            <person name="Lei T."/>
            <person name="Chen C."/>
            <person name="Chen H."/>
            <person name="Xu Z."/>
            <person name="Li H."/>
            <person name="Huang H."/>
            <person name="Zhang F."/>
            <person name="Xu H."/>
            <person name="Li N."/>
            <person name="Zhao C."/>
            <person name="Li S."/>
            <person name="Dong L."/>
            <person name="Huang Y."/>
            <person name="Li L."/>
            <person name="Xi Y."/>
            <person name="Qi Q."/>
            <person name="Li W."/>
            <person name="Zhang B."/>
            <person name="Hu W."/>
            <person name="Zhang Y."/>
            <person name="Tian X."/>
            <person name="Jiao Y."/>
            <person name="Liang X."/>
            <person name="Jin J."/>
            <person name="Gao L."/>
            <person name="Zheng W."/>
            <person name="Hao B."/>
            <person name="Liu S."/>
            <person name="Wang W."/>
            <person name="Yuan L."/>
            <person name="Cao M."/>
            <person name="McDermott J."/>
            <person name="Samudrala R."/>
            <person name="Wang J."/>
            <person name="Wong G.K."/>
            <person name="Yang H."/>
        </authorList>
    </citation>
    <scope>NUCLEOTIDE SEQUENCE [LARGE SCALE GENOMIC DNA]</scope>
    <source>
        <strain evidence="3">cv. 93-11</strain>
    </source>
</reference>
<organism evidence="2 3">
    <name type="scientific">Oryza sativa subsp. indica</name>
    <name type="common">Rice</name>
    <dbReference type="NCBI Taxonomy" id="39946"/>
    <lineage>
        <taxon>Eukaryota</taxon>
        <taxon>Viridiplantae</taxon>
        <taxon>Streptophyta</taxon>
        <taxon>Embryophyta</taxon>
        <taxon>Tracheophyta</taxon>
        <taxon>Spermatophyta</taxon>
        <taxon>Magnoliopsida</taxon>
        <taxon>Liliopsida</taxon>
        <taxon>Poales</taxon>
        <taxon>Poaceae</taxon>
        <taxon>BOP clade</taxon>
        <taxon>Oryzoideae</taxon>
        <taxon>Oryzeae</taxon>
        <taxon>Oryzinae</taxon>
        <taxon>Oryza</taxon>
        <taxon>Oryza sativa</taxon>
    </lineage>
</organism>
<evidence type="ECO:0000313" key="2">
    <source>
        <dbReference type="EMBL" id="EEC77178.1"/>
    </source>
</evidence>
<evidence type="ECO:0000313" key="3">
    <source>
        <dbReference type="Proteomes" id="UP000007015"/>
    </source>
</evidence>
<accession>B8AT80</accession>
<dbReference type="AlphaFoldDB" id="B8AT80"/>
<protein>
    <submittedName>
        <fullName evidence="2">Uncharacterized protein</fullName>
    </submittedName>
</protein>
<dbReference type="Proteomes" id="UP000007015">
    <property type="component" value="Chromosome 4"/>
</dbReference>
<dbReference type="HOGENOM" id="CLU_2487375_0_0_1"/>
<evidence type="ECO:0000256" key="1">
    <source>
        <dbReference type="SAM" id="MobiDB-lite"/>
    </source>
</evidence>
<gene>
    <name evidence="2" type="ORF">OsI_15667</name>
</gene>
<feature type="compositionally biased region" description="Basic and acidic residues" evidence="1">
    <location>
        <begin position="18"/>
        <end position="31"/>
    </location>
</feature>
<keyword evidence="3" id="KW-1185">Reference proteome</keyword>
<feature type="region of interest" description="Disordered" evidence="1">
    <location>
        <begin position="1"/>
        <end position="52"/>
    </location>
</feature>
<dbReference type="EMBL" id="CM000129">
    <property type="protein sequence ID" value="EEC77178.1"/>
    <property type="molecule type" value="Genomic_DNA"/>
</dbReference>
<proteinExistence type="predicted"/>
<sequence>MEEDGQTAIQEMVLPKGGETKRGVLTGKEEQISAMAKPTNQVKKETTTQPQTRLAGPVYRRLLPYSGVIPVNSVIVEKEMASVLNRV</sequence>
<name>B8AT80_ORYSI</name>